<name>A0A310SEQ0_9HYME</name>
<dbReference type="OrthoDB" id="6336727at2759"/>
<evidence type="ECO:0000256" key="5">
    <source>
        <dbReference type="ARBA" id="ARBA00022454"/>
    </source>
</evidence>
<dbReference type="EMBL" id="KQ760629">
    <property type="protein sequence ID" value="OAD59737.1"/>
    <property type="molecule type" value="Genomic_DNA"/>
</dbReference>
<dbReference type="InterPro" id="IPR025204">
    <property type="entry name" value="CENP-L"/>
</dbReference>
<dbReference type="AlphaFoldDB" id="A0A310SEQ0"/>
<keyword evidence="7" id="KW-0137">Centromere</keyword>
<evidence type="ECO:0000313" key="9">
    <source>
        <dbReference type="Proteomes" id="UP000250275"/>
    </source>
</evidence>
<evidence type="ECO:0000256" key="4">
    <source>
        <dbReference type="ARBA" id="ARBA00016380"/>
    </source>
</evidence>
<dbReference type="Pfam" id="PF13092">
    <property type="entry name" value="CENP-L"/>
    <property type="match status" value="1"/>
</dbReference>
<evidence type="ECO:0000256" key="1">
    <source>
        <dbReference type="ARBA" id="ARBA00004123"/>
    </source>
</evidence>
<keyword evidence="6" id="KW-0539">Nucleus</keyword>
<dbReference type="Proteomes" id="UP000250275">
    <property type="component" value="Unassembled WGS sequence"/>
</dbReference>
<gene>
    <name evidence="8" type="ORF">WN48_08532</name>
</gene>
<keyword evidence="5" id="KW-0158">Chromosome</keyword>
<dbReference type="GO" id="GO:0005634">
    <property type="term" value="C:nucleus"/>
    <property type="evidence" value="ECO:0007669"/>
    <property type="project" value="UniProtKB-SubCell"/>
</dbReference>
<comment type="similarity">
    <text evidence="3">Belongs to the CENP-L/IML3 family.</text>
</comment>
<dbReference type="PANTHER" id="PTHR31740:SF2">
    <property type="entry name" value="CENTROMERE PROTEIN L"/>
    <property type="match status" value="1"/>
</dbReference>
<evidence type="ECO:0000256" key="3">
    <source>
        <dbReference type="ARBA" id="ARBA00011060"/>
    </source>
</evidence>
<accession>A0A310SEQ0</accession>
<sequence length="316" mass="36282">MESILPHASHIINTMCTPRTRTRQRFSLELLNKTWTIFGVSMLFNFHQDEIHLKQYAKRLKEEVTSKLSQEAVVYDVEFCVMENVTQRPSPLDPPPIKVEVYAENSNIQESSKKCIYKGIFLSWRTTKNIVTIFNSVTLPLLLCRGTRSAIGVVHNTLSLLFDCMIISLSVQEDDLIWLVAIVITPTNKEQYPKSTDVICMEYKIPELPDSDTITIKFKILDLIKILTVIVKDQSDEASVEISFNLEHVENFREFLYSQMLKTAGLQLGLCTLYKINLPTFSITGNRMKVMNPDTMNRVLLYLNEKALDILHTLEA</sequence>
<evidence type="ECO:0000256" key="7">
    <source>
        <dbReference type="ARBA" id="ARBA00023328"/>
    </source>
</evidence>
<keyword evidence="9" id="KW-1185">Reference proteome</keyword>
<reference evidence="8 9" key="1">
    <citation type="submission" date="2015-07" db="EMBL/GenBank/DDBJ databases">
        <title>The genome of Eufriesea mexicana.</title>
        <authorList>
            <person name="Pan H."/>
            <person name="Kapheim K."/>
        </authorList>
    </citation>
    <scope>NUCLEOTIDE SEQUENCE [LARGE SCALE GENOMIC DNA]</scope>
    <source>
        <strain evidence="8">0111107269</strain>
        <tissue evidence="8">Whole body</tissue>
    </source>
</reference>
<protein>
    <recommendedName>
        <fullName evidence="4">Centromere protein L</fullName>
    </recommendedName>
</protein>
<dbReference type="PANTHER" id="PTHR31740">
    <property type="entry name" value="CENTROMERE PROTEIN L"/>
    <property type="match status" value="1"/>
</dbReference>
<evidence type="ECO:0000256" key="6">
    <source>
        <dbReference type="ARBA" id="ARBA00023242"/>
    </source>
</evidence>
<evidence type="ECO:0000256" key="2">
    <source>
        <dbReference type="ARBA" id="ARBA00004584"/>
    </source>
</evidence>
<organism evidence="8 9">
    <name type="scientific">Eufriesea mexicana</name>
    <dbReference type="NCBI Taxonomy" id="516756"/>
    <lineage>
        <taxon>Eukaryota</taxon>
        <taxon>Metazoa</taxon>
        <taxon>Ecdysozoa</taxon>
        <taxon>Arthropoda</taxon>
        <taxon>Hexapoda</taxon>
        <taxon>Insecta</taxon>
        <taxon>Pterygota</taxon>
        <taxon>Neoptera</taxon>
        <taxon>Endopterygota</taxon>
        <taxon>Hymenoptera</taxon>
        <taxon>Apocrita</taxon>
        <taxon>Aculeata</taxon>
        <taxon>Apoidea</taxon>
        <taxon>Anthophila</taxon>
        <taxon>Apidae</taxon>
        <taxon>Eufriesea</taxon>
    </lineage>
</organism>
<proteinExistence type="inferred from homology"/>
<evidence type="ECO:0000313" key="8">
    <source>
        <dbReference type="EMBL" id="OAD59737.1"/>
    </source>
</evidence>
<dbReference type="GO" id="GO:0000775">
    <property type="term" value="C:chromosome, centromeric region"/>
    <property type="evidence" value="ECO:0007669"/>
    <property type="project" value="UniProtKB-SubCell"/>
</dbReference>
<comment type="subcellular location">
    <subcellularLocation>
        <location evidence="2">Chromosome</location>
        <location evidence="2">Centromere</location>
    </subcellularLocation>
    <subcellularLocation>
        <location evidence="1">Nucleus</location>
    </subcellularLocation>
</comment>